<dbReference type="SUPFAM" id="SSF52091">
    <property type="entry name" value="SpoIIaa-like"/>
    <property type="match status" value="1"/>
</dbReference>
<dbReference type="Gene3D" id="3.30.750.24">
    <property type="entry name" value="STAS domain"/>
    <property type="match status" value="1"/>
</dbReference>
<feature type="domain" description="STAS" evidence="2">
    <location>
        <begin position="145"/>
        <end position="187"/>
    </location>
</feature>
<organism evidence="3 4">
    <name type="scientific">Streptomyces griseoaurantiacus M045</name>
    <dbReference type="NCBI Taxonomy" id="996637"/>
    <lineage>
        <taxon>Bacteria</taxon>
        <taxon>Bacillati</taxon>
        <taxon>Actinomycetota</taxon>
        <taxon>Actinomycetes</taxon>
        <taxon>Kitasatosporales</taxon>
        <taxon>Streptomycetaceae</taxon>
        <taxon>Streptomyces</taxon>
        <taxon>Streptomyces aurantiacus group</taxon>
    </lineage>
</organism>
<evidence type="ECO:0000313" key="4">
    <source>
        <dbReference type="Proteomes" id="UP000003022"/>
    </source>
</evidence>
<dbReference type="AlphaFoldDB" id="F3N9L7"/>
<dbReference type="Proteomes" id="UP000003022">
    <property type="component" value="Unassembled WGS sequence"/>
</dbReference>
<dbReference type="CDD" id="cd07043">
    <property type="entry name" value="STAS_anti-anti-sigma_factors"/>
    <property type="match status" value="1"/>
</dbReference>
<evidence type="ECO:0000256" key="1">
    <source>
        <dbReference type="SAM" id="MobiDB-lite"/>
    </source>
</evidence>
<keyword evidence="4" id="KW-1185">Reference proteome</keyword>
<evidence type="ECO:0000259" key="2">
    <source>
        <dbReference type="PROSITE" id="PS50801"/>
    </source>
</evidence>
<dbReference type="PROSITE" id="PS50801">
    <property type="entry name" value="STAS"/>
    <property type="match status" value="1"/>
</dbReference>
<dbReference type="EMBL" id="AEYX01000001">
    <property type="protein sequence ID" value="EGG49711.1"/>
    <property type="molecule type" value="Genomic_DNA"/>
</dbReference>
<comment type="caution">
    <text evidence="3">The sequence shown here is derived from an EMBL/GenBank/DDBJ whole genome shotgun (WGS) entry which is preliminary data.</text>
</comment>
<evidence type="ECO:0000313" key="3">
    <source>
        <dbReference type="EMBL" id="EGG49711.1"/>
    </source>
</evidence>
<dbReference type="InterPro" id="IPR036513">
    <property type="entry name" value="STAS_dom_sf"/>
</dbReference>
<proteinExistence type="predicted"/>
<dbReference type="InterPro" id="IPR002645">
    <property type="entry name" value="STAS_dom"/>
</dbReference>
<accession>F3N9L7</accession>
<gene>
    <name evidence="3" type="ORF">SGM_0051</name>
</gene>
<name>F3N9L7_9ACTN</name>
<dbReference type="STRING" id="996637.SGM_0051"/>
<sequence length="239" mass="25414">MRYDPVDVLARSAPVRRSVPVLVRVGEDGRRRAGRRSPTAAGLAPATWSGTSGPWRGRKSGPGAANGGPDVSPWGTRDRSALRQCGVGHRVAGQYPPIPGLQFPPPSARLLPGFAAGLTTPEGGTTRMYVSTAVEGTTVRIAPVGPIDYDTLPALREAVRSLPPDVDTVIWDLRSATFMDVAGLHLLFGRAPEDGPFPRTVGVERLRPQHRRLLLLAARVFPGLDVAGIIRDGSLEEAA</sequence>
<reference evidence="3 4" key="1">
    <citation type="journal article" date="2011" name="J. Bacteriol.">
        <title>Draft genome sequence of the marine bacterium Streptomyces griseoaurantiacus M045, which produces novel manumycin-type antibiotics with a pABA core component.</title>
        <authorList>
            <person name="Li F."/>
            <person name="Jiang P."/>
            <person name="Zheng H."/>
            <person name="Wang S."/>
            <person name="Zhao G."/>
            <person name="Qin S."/>
            <person name="Liu Z."/>
        </authorList>
    </citation>
    <scope>NUCLEOTIDE SEQUENCE [LARGE SCALE GENOMIC DNA]</scope>
    <source>
        <strain evidence="3 4">M045</strain>
    </source>
</reference>
<feature type="region of interest" description="Disordered" evidence="1">
    <location>
        <begin position="29"/>
        <end position="78"/>
    </location>
</feature>
<dbReference type="Pfam" id="PF01740">
    <property type="entry name" value="STAS"/>
    <property type="match status" value="1"/>
</dbReference>
<protein>
    <recommendedName>
        <fullName evidence="2">STAS domain-containing protein</fullName>
    </recommendedName>
</protein>
<dbReference type="eggNOG" id="ENOG50322JS">
    <property type="taxonomic scope" value="Bacteria"/>
</dbReference>